<dbReference type="AlphaFoldDB" id="A0A939RYI3"/>
<dbReference type="Pfam" id="PF00589">
    <property type="entry name" value="Phage_integrase"/>
    <property type="match status" value="1"/>
</dbReference>
<evidence type="ECO:0000256" key="2">
    <source>
        <dbReference type="ARBA" id="ARBA00023125"/>
    </source>
</evidence>
<dbReference type="PANTHER" id="PTHR30349:SF41">
    <property type="entry name" value="INTEGRASE_RECOMBINASE PROTEIN MJ0367-RELATED"/>
    <property type="match status" value="1"/>
</dbReference>
<dbReference type="InterPro" id="IPR050090">
    <property type="entry name" value="Tyrosine_recombinase_XerCD"/>
</dbReference>
<dbReference type="PANTHER" id="PTHR30349">
    <property type="entry name" value="PHAGE INTEGRASE-RELATED"/>
    <property type="match status" value="1"/>
</dbReference>
<feature type="domain" description="Tyr recombinase" evidence="5">
    <location>
        <begin position="178"/>
        <end position="385"/>
    </location>
</feature>
<dbReference type="GO" id="GO:0003677">
    <property type="term" value="F:DNA binding"/>
    <property type="evidence" value="ECO:0007669"/>
    <property type="project" value="UniProtKB-UniRule"/>
</dbReference>
<dbReference type="InterPro" id="IPR013762">
    <property type="entry name" value="Integrase-like_cat_sf"/>
</dbReference>
<evidence type="ECO:0000256" key="3">
    <source>
        <dbReference type="ARBA" id="ARBA00023172"/>
    </source>
</evidence>
<name>A0A939RYI3_9MICO</name>
<evidence type="ECO:0000256" key="4">
    <source>
        <dbReference type="PROSITE-ProRule" id="PRU01248"/>
    </source>
</evidence>
<organism evidence="7 8">
    <name type="scientific">Leucobacter ruminantium</name>
    <dbReference type="NCBI Taxonomy" id="1289170"/>
    <lineage>
        <taxon>Bacteria</taxon>
        <taxon>Bacillati</taxon>
        <taxon>Actinomycetota</taxon>
        <taxon>Actinomycetes</taxon>
        <taxon>Micrococcales</taxon>
        <taxon>Microbacteriaceae</taxon>
        <taxon>Leucobacter</taxon>
    </lineage>
</organism>
<dbReference type="InterPro" id="IPR010998">
    <property type="entry name" value="Integrase_recombinase_N"/>
</dbReference>
<comment type="similarity">
    <text evidence="1">Belongs to the 'phage' integrase family.</text>
</comment>
<dbReference type="InterPro" id="IPR011010">
    <property type="entry name" value="DNA_brk_join_enz"/>
</dbReference>
<keyword evidence="3" id="KW-0233">DNA recombination</keyword>
<accession>A0A939RYI3</accession>
<gene>
    <name evidence="7" type="ORF">J4H91_03895</name>
</gene>
<dbReference type="EMBL" id="JAGDYL010000005">
    <property type="protein sequence ID" value="MBO1804459.1"/>
    <property type="molecule type" value="Genomic_DNA"/>
</dbReference>
<reference evidence="7" key="1">
    <citation type="submission" date="2021-03" db="EMBL/GenBank/DDBJ databases">
        <title>Leucobacter chromiisoli sp. nov., isolated from chromium-containing soil of chemical plant.</title>
        <authorList>
            <person name="Xu Z."/>
        </authorList>
    </citation>
    <scope>NUCLEOTIDE SEQUENCE</scope>
    <source>
        <strain evidence="7">A2</strain>
    </source>
</reference>
<dbReference type="RefSeq" id="WP_208044941.1">
    <property type="nucleotide sequence ID" value="NZ_JAGDYL010000005.1"/>
</dbReference>
<evidence type="ECO:0000259" key="5">
    <source>
        <dbReference type="PROSITE" id="PS51898"/>
    </source>
</evidence>
<dbReference type="Gene3D" id="1.10.443.10">
    <property type="entry name" value="Intergrase catalytic core"/>
    <property type="match status" value="1"/>
</dbReference>
<dbReference type="InterPro" id="IPR002104">
    <property type="entry name" value="Integrase_catalytic"/>
</dbReference>
<evidence type="ECO:0000259" key="6">
    <source>
        <dbReference type="PROSITE" id="PS51900"/>
    </source>
</evidence>
<keyword evidence="2 4" id="KW-0238">DNA-binding</keyword>
<dbReference type="Proteomes" id="UP000664398">
    <property type="component" value="Unassembled WGS sequence"/>
</dbReference>
<evidence type="ECO:0000313" key="8">
    <source>
        <dbReference type="Proteomes" id="UP000664398"/>
    </source>
</evidence>
<feature type="domain" description="Core-binding (CB)" evidence="6">
    <location>
        <begin position="76"/>
        <end position="157"/>
    </location>
</feature>
<proteinExistence type="inferred from homology"/>
<keyword evidence="8" id="KW-1185">Reference proteome</keyword>
<dbReference type="GO" id="GO:0015074">
    <property type="term" value="P:DNA integration"/>
    <property type="evidence" value="ECO:0007669"/>
    <property type="project" value="UniProtKB-KW"/>
</dbReference>
<dbReference type="SUPFAM" id="SSF56349">
    <property type="entry name" value="DNA breaking-rejoining enzymes"/>
    <property type="match status" value="1"/>
</dbReference>
<dbReference type="InterPro" id="IPR044068">
    <property type="entry name" value="CB"/>
</dbReference>
<dbReference type="PROSITE" id="PS51898">
    <property type="entry name" value="TYR_RECOMBINASE"/>
    <property type="match status" value="1"/>
</dbReference>
<protein>
    <submittedName>
        <fullName evidence="7">Tyrosine-type recombinase/integrase</fullName>
    </submittedName>
</protein>
<sequence length="429" mass="47844">MSRGGRPRTSIGTYGEIGLRRRGKKYVATTRFRDLDGVLRPVTATGVSERLAQAELKRRLVERPGYGTGGKLDHASSFTDLLALWQADLELQDLGEGTRDSYNKIVRLYLRPVFENYTLGEITTGRVEWFIKSERTYSYSRARQAKTILNLIFDFALRCDAVVRNPVEGTSRLKKPAKVPESLTWVQIVAIRHAAATWRTGKGLSGPRPDGQVRDLVELFLGCSLRTGEALAIRICDVYDGPTGMFIEVNGTVVERTGKGLLRQEHPKTHHSVRLLPVAEFAAEVVRRRLQGRENDDPEDTLFKNRRGGLMSMSNIRRTFREFLKLAELADRGISPRWFRRTGATIIARGISPDAAADFLGHGSKQITETYYITPDTKVDRSAADLLQRTVGGKAPDPSILAAPLTAAEAAMIERFEKADDEDEAREAA</sequence>
<evidence type="ECO:0000256" key="1">
    <source>
        <dbReference type="ARBA" id="ARBA00008857"/>
    </source>
</evidence>
<dbReference type="PROSITE" id="PS51900">
    <property type="entry name" value="CB"/>
    <property type="match status" value="1"/>
</dbReference>
<dbReference type="Gene3D" id="1.10.150.130">
    <property type="match status" value="1"/>
</dbReference>
<evidence type="ECO:0000313" key="7">
    <source>
        <dbReference type="EMBL" id="MBO1804459.1"/>
    </source>
</evidence>
<comment type="caution">
    <text evidence="7">The sequence shown here is derived from an EMBL/GenBank/DDBJ whole genome shotgun (WGS) entry which is preliminary data.</text>
</comment>
<dbReference type="GO" id="GO:0006310">
    <property type="term" value="P:DNA recombination"/>
    <property type="evidence" value="ECO:0007669"/>
    <property type="project" value="UniProtKB-KW"/>
</dbReference>